<name>A0AAW3UA46_XANEU</name>
<dbReference type="AlphaFoldDB" id="A0AAW3UA46"/>
<protein>
    <submittedName>
        <fullName evidence="1">Uncharacterized protein</fullName>
    </submittedName>
</protein>
<reference evidence="1 2" key="1">
    <citation type="submission" date="2020-08" db="EMBL/GenBank/DDBJ databases">
        <title>Studying the diversity of plant-associated saprophytic bacteria and their role in host health and plant-pathogen interactions.</title>
        <authorList>
            <person name="Potnis N."/>
        </authorList>
    </citation>
    <scope>NUCLEOTIDE SEQUENCE [LARGE SCALE GENOMIC DNA]</scope>
    <source>
        <strain evidence="1 2">CFBP 7922</strain>
    </source>
</reference>
<proteinExistence type="predicted"/>
<evidence type="ECO:0000313" key="2">
    <source>
        <dbReference type="Proteomes" id="UP000576603"/>
    </source>
</evidence>
<organism evidence="1 2">
    <name type="scientific">Xanthomonas euvesicatoria</name>
    <dbReference type="NCBI Taxonomy" id="456327"/>
    <lineage>
        <taxon>Bacteria</taxon>
        <taxon>Pseudomonadati</taxon>
        <taxon>Pseudomonadota</taxon>
        <taxon>Gammaproteobacteria</taxon>
        <taxon>Lysobacterales</taxon>
        <taxon>Lysobacteraceae</taxon>
        <taxon>Xanthomonas</taxon>
    </lineage>
</organism>
<dbReference type="Proteomes" id="UP000576603">
    <property type="component" value="Unassembled WGS sequence"/>
</dbReference>
<comment type="caution">
    <text evidence="1">The sequence shown here is derived from an EMBL/GenBank/DDBJ whole genome shotgun (WGS) entry which is preliminary data.</text>
</comment>
<dbReference type="RefSeq" id="WP_184423298.1">
    <property type="nucleotide sequence ID" value="NZ_JACHNK010000015.1"/>
</dbReference>
<sequence length="153" mass="16620">MAASVRDQSAVERLHCCDHGKLQQRLAIFPGLAITVTRLGVAGNSNGLTYESAGKKWRSKAELRKASLIGLLPDSRHNPVLLWEANHTYTFSNAVQWAKGSRHPIGAAQPVAARVIRVAGHEPSCLDAAGVKARDQLDNPKNRRRVLGIGLFP</sequence>
<gene>
    <name evidence="1" type="ORF">FHY32_004309</name>
</gene>
<evidence type="ECO:0000313" key="1">
    <source>
        <dbReference type="EMBL" id="MBB4725895.1"/>
    </source>
</evidence>
<accession>A0AAW3UA46</accession>
<dbReference type="EMBL" id="JACHNL010000015">
    <property type="protein sequence ID" value="MBB4725895.1"/>
    <property type="molecule type" value="Genomic_DNA"/>
</dbReference>